<evidence type="ECO:0008006" key="3">
    <source>
        <dbReference type="Google" id="ProtNLM"/>
    </source>
</evidence>
<accession>A0AAV5A6G9</accession>
<dbReference type="InterPro" id="IPR027417">
    <property type="entry name" value="P-loop_NTPase"/>
</dbReference>
<evidence type="ECO:0000313" key="2">
    <source>
        <dbReference type="Proteomes" id="UP001050691"/>
    </source>
</evidence>
<dbReference type="InterPro" id="IPR040632">
    <property type="entry name" value="Sulfotransfer_4"/>
</dbReference>
<keyword evidence="2" id="KW-1185">Reference proteome</keyword>
<dbReference type="AlphaFoldDB" id="A0AAV5A6G9"/>
<protein>
    <recommendedName>
        <fullName evidence="3">Sulfotransferase</fullName>
    </recommendedName>
</protein>
<reference evidence="1" key="1">
    <citation type="submission" date="2021-10" db="EMBL/GenBank/DDBJ databases">
        <title>De novo Genome Assembly of Clathrus columnatus (Basidiomycota, Fungi) Using Illumina and Nanopore Sequence Data.</title>
        <authorList>
            <person name="Ogiso-Tanaka E."/>
            <person name="Itagaki H."/>
            <person name="Hosoya T."/>
            <person name="Hosaka K."/>
        </authorList>
    </citation>
    <scope>NUCLEOTIDE SEQUENCE</scope>
    <source>
        <strain evidence="1">MO-923</strain>
    </source>
</reference>
<dbReference type="EMBL" id="BPWL01000005">
    <property type="protein sequence ID" value="GJJ10202.1"/>
    <property type="molecule type" value="Genomic_DNA"/>
</dbReference>
<dbReference type="PANTHER" id="PTHR36978:SF4">
    <property type="entry name" value="P-LOOP CONTAINING NUCLEOSIDE TRIPHOSPHATE HYDROLASE PROTEIN"/>
    <property type="match status" value="1"/>
</dbReference>
<dbReference type="Gene3D" id="3.40.50.300">
    <property type="entry name" value="P-loop containing nucleotide triphosphate hydrolases"/>
    <property type="match status" value="1"/>
</dbReference>
<organism evidence="1 2">
    <name type="scientific">Clathrus columnatus</name>
    <dbReference type="NCBI Taxonomy" id="1419009"/>
    <lineage>
        <taxon>Eukaryota</taxon>
        <taxon>Fungi</taxon>
        <taxon>Dikarya</taxon>
        <taxon>Basidiomycota</taxon>
        <taxon>Agaricomycotina</taxon>
        <taxon>Agaricomycetes</taxon>
        <taxon>Phallomycetidae</taxon>
        <taxon>Phallales</taxon>
        <taxon>Clathraceae</taxon>
        <taxon>Clathrus</taxon>
    </lineage>
</organism>
<comment type="caution">
    <text evidence="1">The sequence shown here is derived from an EMBL/GenBank/DDBJ whole genome shotgun (WGS) entry which is preliminary data.</text>
</comment>
<dbReference type="PANTHER" id="PTHR36978">
    <property type="entry name" value="P-LOOP CONTAINING NUCLEOTIDE TRIPHOSPHATE HYDROLASE"/>
    <property type="match status" value="1"/>
</dbReference>
<dbReference type="Proteomes" id="UP001050691">
    <property type="component" value="Unassembled WGS sequence"/>
</dbReference>
<gene>
    <name evidence="1" type="ORF">Clacol_004428</name>
</gene>
<dbReference type="SUPFAM" id="SSF52540">
    <property type="entry name" value="P-loop containing nucleoside triphosphate hydrolases"/>
    <property type="match status" value="1"/>
</dbReference>
<sequence length="157" mass="18308">MTVLGQNRDVNEVKTWINISKGLTAIDDLRNLLKDYNSITDYPAVIYYDKLYQAYPDAKFILTTRDPAKWEISMKNTILQSISDIQHIPNPDEWWTSMIDWFNNEMLARYHQGKLYTDTQGEIIAHNQRVIQTIPADKLLIYEVGQGWDPLVKFLGV</sequence>
<dbReference type="Pfam" id="PF17784">
    <property type="entry name" value="Sulfotransfer_4"/>
    <property type="match status" value="1"/>
</dbReference>
<name>A0AAV5A6G9_9AGAM</name>
<evidence type="ECO:0000313" key="1">
    <source>
        <dbReference type="EMBL" id="GJJ10202.1"/>
    </source>
</evidence>
<proteinExistence type="predicted"/>